<dbReference type="GO" id="GO:0005524">
    <property type="term" value="F:ATP binding"/>
    <property type="evidence" value="ECO:0007669"/>
    <property type="project" value="UniProtKB-KW"/>
</dbReference>
<dbReference type="PANTHER" id="PTHR34299">
    <property type="entry name" value="DIACYLGLYCEROL KINASE"/>
    <property type="match status" value="1"/>
</dbReference>
<feature type="binding site" evidence="16">
    <location>
        <position position="66"/>
    </location>
    <ligand>
        <name>substrate</name>
    </ligand>
</feature>
<evidence type="ECO:0000256" key="8">
    <source>
        <dbReference type="ARBA" id="ARBA00022777"/>
    </source>
</evidence>
<evidence type="ECO:0000256" key="3">
    <source>
        <dbReference type="ARBA" id="ARBA00022475"/>
    </source>
</evidence>
<comment type="similarity">
    <text evidence="2">Belongs to the bacterial diacylglycerol kinase family.</text>
</comment>
<evidence type="ECO:0000256" key="5">
    <source>
        <dbReference type="ARBA" id="ARBA00022679"/>
    </source>
</evidence>
<evidence type="ECO:0000256" key="15">
    <source>
        <dbReference type="PIRSR" id="PIRSR600829-1"/>
    </source>
</evidence>
<keyword evidence="21" id="KW-1185">Reference proteome</keyword>
<keyword evidence="11" id="KW-0443">Lipid metabolism</keyword>
<evidence type="ECO:0000256" key="7">
    <source>
        <dbReference type="ARBA" id="ARBA00022741"/>
    </source>
</evidence>
<dbReference type="AlphaFoldDB" id="A0AAE3CJ81"/>
<comment type="subcellular location">
    <subcellularLocation>
        <location evidence="1">Cell membrane</location>
        <topology evidence="1">Multi-pass membrane protein</topology>
    </subcellularLocation>
</comment>
<keyword evidence="8 20" id="KW-0418">Kinase</keyword>
<reference evidence="20" key="1">
    <citation type="journal article" date="2021" name="ISME J.">
        <title>Genomic evolution of the class Acidithiobacillia: deep-branching Proteobacteria living in extreme acidic conditions.</title>
        <authorList>
            <person name="Moya-Beltran A."/>
            <person name="Beard S."/>
            <person name="Rojas-Villalobos C."/>
            <person name="Issotta F."/>
            <person name="Gallardo Y."/>
            <person name="Ulloa R."/>
            <person name="Giaveno A."/>
            <person name="Degli Esposti M."/>
            <person name="Johnson D.B."/>
            <person name="Quatrini R."/>
        </authorList>
    </citation>
    <scope>NUCLEOTIDE SEQUENCE</scope>
    <source>
        <strain evidence="20">VAN18-1</strain>
    </source>
</reference>
<protein>
    <submittedName>
        <fullName evidence="20">Diacylglycerol kinase</fullName>
    </submittedName>
</protein>
<dbReference type="Proteomes" id="UP001197378">
    <property type="component" value="Unassembled WGS sequence"/>
</dbReference>
<dbReference type="CDD" id="cd14263">
    <property type="entry name" value="DAGK_IM_like"/>
    <property type="match status" value="1"/>
</dbReference>
<organism evidence="20 21">
    <name type="scientific">Igneacidithiobacillus copahuensis</name>
    <dbReference type="NCBI Taxonomy" id="2724909"/>
    <lineage>
        <taxon>Bacteria</taxon>
        <taxon>Pseudomonadati</taxon>
        <taxon>Pseudomonadota</taxon>
        <taxon>Acidithiobacillia</taxon>
        <taxon>Acidithiobacillales</taxon>
        <taxon>Acidithiobacillaceae</taxon>
        <taxon>Igneacidithiobacillus</taxon>
    </lineage>
</organism>
<comment type="cofactor">
    <cofactor evidence="18">
        <name>Mg(2+)</name>
        <dbReference type="ChEBI" id="CHEBI:18420"/>
    </cofactor>
    <text evidence="18">Mn(2+), Zn(2+), Cd(2+) and Co(2+) support activity to lesser extents.</text>
</comment>
<evidence type="ECO:0000256" key="10">
    <source>
        <dbReference type="ARBA" id="ARBA00022989"/>
    </source>
</evidence>
<keyword evidence="9 17" id="KW-0067">ATP-binding</keyword>
<evidence type="ECO:0000256" key="11">
    <source>
        <dbReference type="ARBA" id="ARBA00023098"/>
    </source>
</evidence>
<dbReference type="GO" id="GO:0016301">
    <property type="term" value="F:kinase activity"/>
    <property type="evidence" value="ECO:0007669"/>
    <property type="project" value="UniProtKB-KW"/>
</dbReference>
<proteinExistence type="inferred from homology"/>
<evidence type="ECO:0000256" key="13">
    <source>
        <dbReference type="ARBA" id="ARBA00023209"/>
    </source>
</evidence>
<keyword evidence="3" id="KW-1003">Cell membrane</keyword>
<keyword evidence="7 17" id="KW-0547">Nucleotide-binding</keyword>
<comment type="caution">
    <text evidence="20">The sequence shown here is derived from an EMBL/GenBank/DDBJ whole genome shotgun (WGS) entry which is preliminary data.</text>
</comment>
<evidence type="ECO:0000313" key="20">
    <source>
        <dbReference type="EMBL" id="MBU2787507.1"/>
    </source>
</evidence>
<feature type="transmembrane region" description="Helical" evidence="19">
    <location>
        <begin position="26"/>
        <end position="43"/>
    </location>
</feature>
<dbReference type="RefSeq" id="WP_215873360.1">
    <property type="nucleotide sequence ID" value="NZ_JAAXYO010000044.1"/>
</dbReference>
<keyword evidence="18" id="KW-0479">Metal-binding</keyword>
<sequence length="127" mass="13395">MRKNAPLWRRGRYALAGLESAVRGEASFRTELGAAVLGIALLVCTGAPLLWWALFILLMAAILAAELLNTAIETLADRVEPELDPFIGRAKDLGAAAVFILSVAAILLAACLLLAFFQGGAGFAPPF</sequence>
<keyword evidence="14" id="KW-1208">Phospholipid metabolism</keyword>
<dbReference type="Gene3D" id="1.10.287.3610">
    <property type="match status" value="1"/>
</dbReference>
<evidence type="ECO:0000256" key="18">
    <source>
        <dbReference type="PIRSR" id="PIRSR600829-4"/>
    </source>
</evidence>
<dbReference type="PANTHER" id="PTHR34299:SF1">
    <property type="entry name" value="DIACYLGLYCEROL KINASE"/>
    <property type="match status" value="1"/>
</dbReference>
<dbReference type="GO" id="GO:0005886">
    <property type="term" value="C:plasma membrane"/>
    <property type="evidence" value="ECO:0007669"/>
    <property type="project" value="UniProtKB-SubCell"/>
</dbReference>
<evidence type="ECO:0000256" key="16">
    <source>
        <dbReference type="PIRSR" id="PIRSR600829-2"/>
    </source>
</evidence>
<evidence type="ECO:0000256" key="9">
    <source>
        <dbReference type="ARBA" id="ARBA00022840"/>
    </source>
</evidence>
<evidence type="ECO:0000256" key="6">
    <source>
        <dbReference type="ARBA" id="ARBA00022692"/>
    </source>
</evidence>
<feature type="binding site" evidence="17">
    <location>
        <position position="73"/>
    </location>
    <ligand>
        <name>ATP</name>
        <dbReference type="ChEBI" id="CHEBI:30616"/>
    </ligand>
</feature>
<dbReference type="InterPro" id="IPR000829">
    <property type="entry name" value="DAGK"/>
</dbReference>
<gene>
    <name evidence="20" type="ORF">HFQ13_04655</name>
</gene>
<evidence type="ECO:0000256" key="4">
    <source>
        <dbReference type="ARBA" id="ARBA00022516"/>
    </source>
</evidence>
<name>A0AAE3CJ81_9PROT</name>
<feature type="transmembrane region" description="Helical" evidence="19">
    <location>
        <begin position="93"/>
        <end position="117"/>
    </location>
</feature>
<keyword evidence="12 19" id="KW-0472">Membrane</keyword>
<accession>A0AAE3CJ81</accession>
<dbReference type="GO" id="GO:0008654">
    <property type="term" value="P:phospholipid biosynthetic process"/>
    <property type="evidence" value="ECO:0007669"/>
    <property type="project" value="UniProtKB-KW"/>
</dbReference>
<feature type="binding site" evidence="17">
    <location>
        <position position="13"/>
    </location>
    <ligand>
        <name>ATP</name>
        <dbReference type="ChEBI" id="CHEBI:30616"/>
    </ligand>
</feature>
<keyword evidence="10 19" id="KW-1133">Transmembrane helix</keyword>
<evidence type="ECO:0000256" key="19">
    <source>
        <dbReference type="SAM" id="Phobius"/>
    </source>
</evidence>
<keyword evidence="6 19" id="KW-0812">Transmembrane</keyword>
<evidence type="ECO:0000256" key="14">
    <source>
        <dbReference type="ARBA" id="ARBA00023264"/>
    </source>
</evidence>
<dbReference type="InterPro" id="IPR036945">
    <property type="entry name" value="DAGK_sf"/>
</dbReference>
<feature type="binding site" evidence="17">
    <location>
        <position position="25"/>
    </location>
    <ligand>
        <name>ATP</name>
        <dbReference type="ChEBI" id="CHEBI:30616"/>
    </ligand>
</feature>
<dbReference type="Pfam" id="PF01219">
    <property type="entry name" value="DAGK_prokar"/>
    <property type="match status" value="1"/>
</dbReference>
<evidence type="ECO:0000256" key="12">
    <source>
        <dbReference type="ARBA" id="ARBA00023136"/>
    </source>
</evidence>
<evidence type="ECO:0000313" key="21">
    <source>
        <dbReference type="Proteomes" id="UP001197378"/>
    </source>
</evidence>
<evidence type="ECO:0000256" key="17">
    <source>
        <dbReference type="PIRSR" id="PIRSR600829-3"/>
    </source>
</evidence>
<keyword evidence="4" id="KW-0444">Lipid biosynthesis</keyword>
<feature type="binding site" evidence="18">
    <location>
        <position position="73"/>
    </location>
    <ligand>
        <name>a divalent metal cation</name>
        <dbReference type="ChEBI" id="CHEBI:60240"/>
    </ligand>
</feature>
<keyword evidence="18" id="KW-0460">Magnesium</keyword>
<keyword evidence="5" id="KW-0808">Transferase</keyword>
<evidence type="ECO:0000256" key="1">
    <source>
        <dbReference type="ARBA" id="ARBA00004651"/>
    </source>
</evidence>
<feature type="binding site" evidence="18">
    <location>
        <position position="25"/>
    </location>
    <ligand>
        <name>a divalent metal cation</name>
        <dbReference type="ChEBI" id="CHEBI:60240"/>
    </ligand>
</feature>
<feature type="binding site" evidence="17">
    <location>
        <begin position="91"/>
        <end position="92"/>
    </location>
    <ligand>
        <name>ATP</name>
        <dbReference type="ChEBI" id="CHEBI:30616"/>
    </ligand>
</feature>
<feature type="active site" description="Proton acceptor" evidence="15">
    <location>
        <position position="66"/>
    </location>
</feature>
<keyword evidence="13" id="KW-0594">Phospholipid biosynthesis</keyword>
<dbReference type="GO" id="GO:0046872">
    <property type="term" value="F:metal ion binding"/>
    <property type="evidence" value="ECO:0007669"/>
    <property type="project" value="UniProtKB-KW"/>
</dbReference>
<evidence type="ECO:0000256" key="2">
    <source>
        <dbReference type="ARBA" id="ARBA00005967"/>
    </source>
</evidence>
<dbReference type="EMBL" id="JAAXYO010000044">
    <property type="protein sequence ID" value="MBU2787507.1"/>
    <property type="molecule type" value="Genomic_DNA"/>
</dbReference>